<feature type="compositionally biased region" description="Low complexity" evidence="15">
    <location>
        <begin position="419"/>
        <end position="431"/>
    </location>
</feature>
<evidence type="ECO:0000313" key="18">
    <source>
        <dbReference type="Proteomes" id="UP000664991"/>
    </source>
</evidence>
<evidence type="ECO:0000256" key="7">
    <source>
        <dbReference type="ARBA" id="ARBA00017762"/>
    </source>
</evidence>
<accession>A0A836D2A6</accession>
<feature type="signal peptide" evidence="16">
    <location>
        <begin position="1"/>
        <end position="15"/>
    </location>
</feature>
<dbReference type="Proteomes" id="UP000664991">
    <property type="component" value="Unassembled WGS sequence"/>
</dbReference>
<comment type="subcellular location">
    <subcellularLocation>
        <location evidence="3">Cytoplasm</location>
    </subcellularLocation>
    <subcellularLocation>
        <location evidence="2">Nucleus</location>
    </subcellularLocation>
    <subcellularLocation>
        <location evidence="4">Secreted</location>
    </subcellularLocation>
</comment>
<evidence type="ECO:0000313" key="17">
    <source>
        <dbReference type="EMBL" id="KAG5207708.1"/>
    </source>
</evidence>
<dbReference type="GO" id="GO:0005576">
    <property type="term" value="C:extracellular region"/>
    <property type="evidence" value="ECO:0007669"/>
    <property type="project" value="UniProtKB-SubCell"/>
</dbReference>
<dbReference type="AlphaFoldDB" id="A0A836D2A6"/>
<proteinExistence type="inferred from homology"/>
<reference evidence="17 18" key="1">
    <citation type="submission" date="2020-12" db="EMBL/GenBank/DDBJ databases">
        <title>De novo assembly of Tibetan sheep genome.</title>
        <authorList>
            <person name="Li X."/>
        </authorList>
    </citation>
    <scope>NUCLEOTIDE SEQUENCE [LARGE SCALE GENOMIC DNA]</scope>
    <source>
        <tissue evidence="17">Heart</tissue>
    </source>
</reference>
<evidence type="ECO:0000256" key="15">
    <source>
        <dbReference type="SAM" id="MobiDB-lite"/>
    </source>
</evidence>
<evidence type="ECO:0000256" key="10">
    <source>
        <dbReference type="ARBA" id="ARBA00022591"/>
    </source>
</evidence>
<evidence type="ECO:0000256" key="2">
    <source>
        <dbReference type="ARBA" id="ARBA00004123"/>
    </source>
</evidence>
<evidence type="ECO:0000256" key="11">
    <source>
        <dbReference type="ARBA" id="ARBA00022729"/>
    </source>
</evidence>
<keyword evidence="10" id="KW-0091">Biomineralization</keyword>
<evidence type="ECO:0000256" key="8">
    <source>
        <dbReference type="ARBA" id="ARBA00022490"/>
    </source>
</evidence>
<organism evidence="17 18">
    <name type="scientific">Ovis aries</name>
    <name type="common">Sheep</name>
    <dbReference type="NCBI Taxonomy" id="9940"/>
    <lineage>
        <taxon>Eukaryota</taxon>
        <taxon>Metazoa</taxon>
        <taxon>Chordata</taxon>
        <taxon>Craniata</taxon>
        <taxon>Vertebrata</taxon>
        <taxon>Euteleostomi</taxon>
        <taxon>Mammalia</taxon>
        <taxon>Eutheria</taxon>
        <taxon>Laurasiatheria</taxon>
        <taxon>Artiodactyla</taxon>
        <taxon>Ruminantia</taxon>
        <taxon>Pecora</taxon>
        <taxon>Bovidae</taxon>
        <taxon>Caprinae</taxon>
        <taxon>Ovis</taxon>
    </lineage>
</organism>
<sequence length="442" mass="49562">MRTLILLSILGATMSAPLIPQRLMSASNSNELRLSLNNAQLQPLQLQGPFNSWVLPFPGILQQQQQDQIPGLSPFSLSTRERFAGLVPNQIFVPGQVSFAQGTQAGQLDPSQPQTPQQTQWGLKNVMPSVFSFKMPQEQAQMLQYYPVYMFLPWEQPQQTVAQSPPQTREQLFEEQMPFYTEFGYIPQEVEPVMPGGQQQPAFDPFLGTAPEMAAMPAEVSPYLQKEMINFQRTNARIFTPSTSQKPSTTFFFTSAVDPIITTELMEKKGAQEQNQEQRICCEKDERFFDDKIAKYIPIQYVLSRYPSYGLNYYQQRPVALINNQFLPYPYYAKPVAVRSPAQTLQWQVLPNAVPAKSCQDQPTAMARHPHPHLSFMAIPPKKDQDKTEIPAINTIASAEPTVHSTPTTEAVVNAVDNPEASSESIASAPETNTAQVTSTEV</sequence>
<feature type="region of interest" description="Disordered" evidence="15">
    <location>
        <begin position="415"/>
        <end position="442"/>
    </location>
</feature>
<comment type="function">
    <text evidence="1">Tooth-associated epithelia protein that probably plays a role in odontogenesis, the complex process that results in the initiation and generation of the tooth. May be incorporated in the enamel matrix at the end of mineralization process. Involved in the induction of RHOA activity via interaction with ARHGEF and expression of downstream factors such as ROCK. Plays a role in attachment of the junctional epithelium to the tooth surface.</text>
</comment>
<keyword evidence="12" id="KW-0325">Glycoprotein</keyword>
<evidence type="ECO:0000256" key="1">
    <source>
        <dbReference type="ARBA" id="ARBA00002615"/>
    </source>
</evidence>
<evidence type="ECO:0000256" key="14">
    <source>
        <dbReference type="ARBA" id="ARBA00030324"/>
    </source>
</evidence>
<dbReference type="PANTHER" id="PTHR16237">
    <property type="entry name" value="ODONTOGENIC AMELOBLAST-ASSOCIATED PROTEIN"/>
    <property type="match status" value="1"/>
</dbReference>
<dbReference type="GO" id="GO:0005634">
    <property type="term" value="C:nucleus"/>
    <property type="evidence" value="ECO:0007669"/>
    <property type="project" value="UniProtKB-SubCell"/>
</dbReference>
<evidence type="ECO:0000256" key="6">
    <source>
        <dbReference type="ARBA" id="ARBA00011457"/>
    </source>
</evidence>
<feature type="chain" id="PRO_5032803604" description="Odontogenic ameloblast-associated protein" evidence="16">
    <location>
        <begin position="16"/>
        <end position="442"/>
    </location>
</feature>
<evidence type="ECO:0000256" key="13">
    <source>
        <dbReference type="ARBA" id="ARBA00023242"/>
    </source>
</evidence>
<dbReference type="EMBL" id="JAEMGP010000006">
    <property type="protein sequence ID" value="KAG5207708.1"/>
    <property type="molecule type" value="Genomic_DNA"/>
</dbReference>
<comment type="similarity">
    <text evidence="5">Belongs to the ODAM family.</text>
</comment>
<evidence type="ECO:0000256" key="4">
    <source>
        <dbReference type="ARBA" id="ARBA00004613"/>
    </source>
</evidence>
<dbReference type="GO" id="GO:0031214">
    <property type="term" value="P:biomineral tissue development"/>
    <property type="evidence" value="ECO:0007669"/>
    <property type="project" value="UniProtKB-KW"/>
</dbReference>
<evidence type="ECO:0000256" key="12">
    <source>
        <dbReference type="ARBA" id="ARBA00023180"/>
    </source>
</evidence>
<keyword evidence="9" id="KW-0964">Secreted</keyword>
<comment type="caution">
    <text evidence="17">The sequence shown here is derived from an EMBL/GenBank/DDBJ whole genome shotgun (WGS) entry which is preliminary data.</text>
</comment>
<protein>
    <recommendedName>
        <fullName evidence="7">Odontogenic ameloblast-associated protein</fullName>
    </recommendedName>
    <alternativeName>
        <fullName evidence="14">Apin</fullName>
    </alternativeName>
</protein>
<evidence type="ECO:0000256" key="9">
    <source>
        <dbReference type="ARBA" id="ARBA00022525"/>
    </source>
</evidence>
<evidence type="ECO:0000256" key="16">
    <source>
        <dbReference type="SAM" id="SignalP"/>
    </source>
</evidence>
<evidence type="ECO:0000256" key="3">
    <source>
        <dbReference type="ARBA" id="ARBA00004496"/>
    </source>
</evidence>
<dbReference type="Pfam" id="PF15424">
    <property type="entry name" value="ODAM"/>
    <property type="match status" value="1"/>
</dbReference>
<dbReference type="InterPro" id="IPR026802">
    <property type="entry name" value="Odam"/>
</dbReference>
<keyword evidence="8" id="KW-0963">Cytoplasm</keyword>
<dbReference type="GO" id="GO:0042475">
    <property type="term" value="P:odontogenesis of dentin-containing tooth"/>
    <property type="evidence" value="ECO:0007669"/>
    <property type="project" value="TreeGrafter"/>
</dbReference>
<dbReference type="PANTHER" id="PTHR16237:SF3">
    <property type="entry name" value="ODONTOGENIC AMELOBLAST-ASSOCIATED PROTEIN"/>
    <property type="match status" value="1"/>
</dbReference>
<name>A0A836D2A6_SHEEP</name>
<gene>
    <name evidence="17" type="ORF">JEQ12_017472</name>
</gene>
<dbReference type="GO" id="GO:0005737">
    <property type="term" value="C:cytoplasm"/>
    <property type="evidence" value="ECO:0007669"/>
    <property type="project" value="UniProtKB-SubCell"/>
</dbReference>
<comment type="subunit">
    <text evidence="6">Interacts (via C-terminus) with ARHGEF5.</text>
</comment>
<feature type="compositionally biased region" description="Polar residues" evidence="15">
    <location>
        <begin position="432"/>
        <end position="442"/>
    </location>
</feature>
<keyword evidence="13" id="KW-0539">Nucleus</keyword>
<evidence type="ECO:0000256" key="5">
    <source>
        <dbReference type="ARBA" id="ARBA00009134"/>
    </source>
</evidence>
<keyword evidence="11 16" id="KW-0732">Signal</keyword>